<dbReference type="GO" id="GO:0006302">
    <property type="term" value="P:double-strand break repair"/>
    <property type="evidence" value="ECO:0007669"/>
    <property type="project" value="UniProtKB-UniRule"/>
</dbReference>
<dbReference type="InterPro" id="IPR034725">
    <property type="entry name" value="RNF168"/>
</dbReference>
<dbReference type="SMART" id="SM00184">
    <property type="entry name" value="RING"/>
    <property type="match status" value="1"/>
</dbReference>
<dbReference type="Proteomes" id="UP000664940">
    <property type="component" value="Unassembled WGS sequence"/>
</dbReference>
<comment type="PTM">
    <text evidence="11">Ubiquitinated.</text>
</comment>
<evidence type="ECO:0000313" key="17">
    <source>
        <dbReference type="RefSeq" id="XP_028360935.1"/>
    </source>
</evidence>
<dbReference type="GO" id="GO:0045739">
    <property type="term" value="P:positive regulation of DNA repair"/>
    <property type="evidence" value="ECO:0007669"/>
    <property type="project" value="UniProtKB-UniRule"/>
</dbReference>
<dbReference type="UniPathway" id="UPA00143"/>
<feature type="short sequence motif" description="MIU motif 2" evidence="11">
    <location>
        <begin position="437"/>
        <end position="460"/>
    </location>
</feature>
<comment type="PTM">
    <text evidence="11">Sumoylated with SUMO1 by PIAS4 in response to double-strand breaks (DSBs).</text>
</comment>
<keyword evidence="7 11" id="KW-0862">Zinc</keyword>
<evidence type="ECO:0000256" key="7">
    <source>
        <dbReference type="ARBA" id="ARBA00022833"/>
    </source>
</evidence>
<dbReference type="GO" id="GO:0005634">
    <property type="term" value="C:nucleus"/>
    <property type="evidence" value="ECO:0007669"/>
    <property type="project" value="UniProtKB-SubCell"/>
</dbReference>
<dbReference type="GO" id="GO:0035861">
    <property type="term" value="C:site of double-strand break"/>
    <property type="evidence" value="ECO:0007669"/>
    <property type="project" value="TreeGrafter"/>
</dbReference>
<keyword evidence="9 11" id="KW-0234">DNA repair</keyword>
<evidence type="ECO:0000256" key="1">
    <source>
        <dbReference type="ARBA" id="ARBA00000900"/>
    </source>
</evidence>
<dbReference type="CDD" id="cd16550">
    <property type="entry name" value="RING-HC_RNF168"/>
    <property type="match status" value="1"/>
</dbReference>
<dbReference type="Proteomes" id="UP000504628">
    <property type="component" value="Chromosome 2"/>
</dbReference>
<reference evidence="14 16" key="1">
    <citation type="journal article" date="2020" name="Nature">
        <title>Six reference-quality genomes reveal evolution of bat adaptations.</title>
        <authorList>
            <person name="Jebb D."/>
            <person name="Huang Z."/>
            <person name="Pippel M."/>
            <person name="Hughes G.M."/>
            <person name="Lavrichenko K."/>
            <person name="Devanna P."/>
            <person name="Winkler S."/>
            <person name="Jermiin L.S."/>
            <person name="Skirmuntt E.C."/>
            <person name="Katzourakis A."/>
            <person name="Burkitt-Gray L."/>
            <person name="Ray D.A."/>
            <person name="Sullivan K.A.M."/>
            <person name="Roscito J.G."/>
            <person name="Kirilenko B.M."/>
            <person name="Davalos L.M."/>
            <person name="Corthals A.P."/>
            <person name="Power M.L."/>
            <person name="Jones G."/>
            <person name="Ransome R.D."/>
            <person name="Dechmann D.K.N."/>
            <person name="Locatelli A.G."/>
            <person name="Puechmaille S.J."/>
            <person name="Fedrigo O."/>
            <person name="Jarvis E.D."/>
            <person name="Hiller M."/>
            <person name="Vernes S.C."/>
            <person name="Myers E.W."/>
            <person name="Teeling E.C."/>
        </authorList>
    </citation>
    <scope>NUCLEOTIDE SEQUENCE [LARGE SCALE GENOMIC DNA]</scope>
    <source>
        <strain evidence="14">Bat1K_MPI-CBG_1</strain>
    </source>
</reference>
<feature type="compositionally biased region" description="Basic and acidic residues" evidence="12">
    <location>
        <begin position="157"/>
        <end position="173"/>
    </location>
</feature>
<feature type="compositionally biased region" description="Polar residues" evidence="12">
    <location>
        <begin position="198"/>
        <end position="210"/>
    </location>
</feature>
<feature type="region of interest" description="Disordered" evidence="12">
    <location>
        <begin position="453"/>
        <end position="571"/>
    </location>
</feature>
<evidence type="ECO:0000256" key="2">
    <source>
        <dbReference type="ARBA" id="ARBA00022679"/>
    </source>
</evidence>
<comment type="subunit">
    <text evidence="11">Monomer. Interacts with UBE2N/UBC13.</text>
</comment>
<comment type="pathway">
    <text evidence="11">Protein modification; protein ubiquitination.</text>
</comment>
<feature type="short sequence motif" description="UMI motif" evidence="11">
    <location>
        <begin position="143"/>
        <end position="151"/>
    </location>
</feature>
<dbReference type="Pfam" id="PF14447">
    <property type="entry name" value="Prok-RING_4"/>
    <property type="match status" value="1"/>
</dbReference>
<dbReference type="GO" id="GO:0042393">
    <property type="term" value="F:histone binding"/>
    <property type="evidence" value="ECO:0007669"/>
    <property type="project" value="UniProtKB-UniRule"/>
</dbReference>
<keyword evidence="6 11" id="KW-0833">Ubl conjugation pathway</keyword>
<dbReference type="GO" id="GO:0008270">
    <property type="term" value="F:zinc ion binding"/>
    <property type="evidence" value="ECO:0007669"/>
    <property type="project" value="UniProtKB-KW"/>
</dbReference>
<comment type="subcellular location">
    <subcellularLocation>
        <location evidence="11">Nucleus</location>
    </subcellularLocation>
    <text evidence="11">Localizes to double-strand breaks (DSBs) sites of DNA damage.</text>
</comment>
<gene>
    <name evidence="11 17" type="primary">RNF168</name>
    <name evidence="14" type="ORF">HJG60_016455</name>
</gene>
<keyword evidence="8 11" id="KW-0156">Chromatin regulator</keyword>
<dbReference type="KEGG" id="pdic:114490992"/>
<feature type="domain" description="RING-type" evidence="13">
    <location>
        <begin position="16"/>
        <end position="55"/>
    </location>
</feature>
<dbReference type="OrthoDB" id="426657at2759"/>
<organism evidence="15 17">
    <name type="scientific">Phyllostomus discolor</name>
    <name type="common">pale spear-nosed bat</name>
    <dbReference type="NCBI Taxonomy" id="89673"/>
    <lineage>
        <taxon>Eukaryota</taxon>
        <taxon>Metazoa</taxon>
        <taxon>Chordata</taxon>
        <taxon>Craniata</taxon>
        <taxon>Vertebrata</taxon>
        <taxon>Euteleostomi</taxon>
        <taxon>Mammalia</taxon>
        <taxon>Eutheria</taxon>
        <taxon>Laurasiatheria</taxon>
        <taxon>Chiroptera</taxon>
        <taxon>Yangochiroptera</taxon>
        <taxon>Phyllostomidae</taxon>
        <taxon>Phyllostominae</taxon>
        <taxon>Phyllostomus</taxon>
    </lineage>
</organism>
<dbReference type="EMBL" id="JABVXQ010000003">
    <property type="protein sequence ID" value="KAF6121475.1"/>
    <property type="molecule type" value="Genomic_DNA"/>
</dbReference>
<dbReference type="GO" id="GO:0061630">
    <property type="term" value="F:ubiquitin protein ligase activity"/>
    <property type="evidence" value="ECO:0007669"/>
    <property type="project" value="UniProtKB-EC"/>
</dbReference>
<feature type="short sequence motif" description="LR motif 2" evidence="11">
    <location>
        <begin position="464"/>
        <end position="475"/>
    </location>
</feature>
<evidence type="ECO:0000256" key="3">
    <source>
        <dbReference type="ARBA" id="ARBA00022723"/>
    </source>
</evidence>
<protein>
    <recommendedName>
        <fullName evidence="11">E3 ubiquitin-protein ligase RNF168</fullName>
        <ecNumber evidence="11">2.3.2.27</ecNumber>
    </recommendedName>
    <alternativeName>
        <fullName evidence="11">RING finger protein 168</fullName>
    </alternativeName>
    <alternativeName>
        <fullName evidence="11">RING-type E3 ubiquitin transferase RNF168</fullName>
    </alternativeName>
</protein>
<accession>A0A6J2L5H3</accession>
<evidence type="ECO:0000256" key="5">
    <source>
        <dbReference type="ARBA" id="ARBA00022771"/>
    </source>
</evidence>
<keyword evidence="4 11" id="KW-0227">DNA damage</keyword>
<dbReference type="GO" id="GO:0006325">
    <property type="term" value="P:chromatin organization"/>
    <property type="evidence" value="ECO:0007669"/>
    <property type="project" value="UniProtKB-KW"/>
</dbReference>
<evidence type="ECO:0000256" key="8">
    <source>
        <dbReference type="ARBA" id="ARBA00022853"/>
    </source>
</evidence>
<dbReference type="InterPro" id="IPR051657">
    <property type="entry name" value="RNF168/RNF169_E3_ubiq-ligase"/>
</dbReference>
<dbReference type="CDD" id="cd21952">
    <property type="entry name" value="MIU2_RNF168"/>
    <property type="match status" value="1"/>
</dbReference>
<dbReference type="CDD" id="cd22265">
    <property type="entry name" value="UDM1_RNF168"/>
    <property type="match status" value="1"/>
</dbReference>
<feature type="region of interest" description="Disordered" evidence="12">
    <location>
        <begin position="120"/>
        <end position="173"/>
    </location>
</feature>
<comment type="similarity">
    <text evidence="11">Belongs to the RNF168 family.</text>
</comment>
<keyword evidence="15" id="KW-1185">Reference proteome</keyword>
<evidence type="ECO:0000256" key="9">
    <source>
        <dbReference type="ARBA" id="ARBA00023204"/>
    </source>
</evidence>
<keyword evidence="5 11" id="KW-0863">Zinc-finger</keyword>
<feature type="compositionally biased region" description="Basic and acidic residues" evidence="12">
    <location>
        <begin position="245"/>
        <end position="260"/>
    </location>
</feature>
<evidence type="ECO:0000313" key="14">
    <source>
        <dbReference type="EMBL" id="KAF6121475.1"/>
    </source>
</evidence>
<comment type="caution">
    <text evidence="11">According to a well-established model, RNF168 cannot initiate H2A 'Lys-63'-linked ubiquitination and is recruited following RNF8-dependent histone ubiquitination to amplify H2A 'Lys-63'-linked ubiquitination. However, other data suggest that RNF168 is the priming ubiquitin ligase by mediating monoubiquitination of 'Lys-13' and 'Lys-15' of nucleosomal histone H2A (H2AK13Ub and H2AK15Ub respectively). These data suggest that RNF168 might be recruited to DSBs sites in a RNF8-dependent manner by binding to non-histone proteins ubiquitinated via 'Lys-63'-linked and initiates monoubiquitination of H2A, which is then amplified by RNF8. Additional evidences are however required to confirm these data.</text>
</comment>
<evidence type="ECO:0000256" key="4">
    <source>
        <dbReference type="ARBA" id="ARBA00022763"/>
    </source>
</evidence>
<dbReference type="CTD" id="165918"/>
<feature type="compositionally biased region" description="Basic and acidic residues" evidence="12">
    <location>
        <begin position="491"/>
        <end position="505"/>
    </location>
</feature>
<evidence type="ECO:0000313" key="15">
    <source>
        <dbReference type="Proteomes" id="UP000504628"/>
    </source>
</evidence>
<dbReference type="PANTHER" id="PTHR23328">
    <property type="entry name" value="RING-TYPE DOMAIN-CONTAINING PROTEIN"/>
    <property type="match status" value="1"/>
</dbReference>
<feature type="compositionally biased region" description="Basic and acidic residues" evidence="12">
    <location>
        <begin position="453"/>
        <end position="473"/>
    </location>
</feature>
<comment type="domain">
    <text evidence="11">The MIU motif (motif interacting with ubiquitin) mediates the interaction with both 'Lys-48'- and 'Lys-63'-linked ubiquitin chains. The UMI motif mediates interaction with ubiquitin with a preference for 'Lys-63'-linked ubiquitin. The specificity for different types of ubiquitin is mediated by juxtaposition of ubiquitin-binding motifs (MIU and UMI motifs) with LR motifs (LRMs).</text>
</comment>
<feature type="region of interest" description="Disordered" evidence="12">
    <location>
        <begin position="195"/>
        <end position="262"/>
    </location>
</feature>
<dbReference type="HAMAP" id="MF_03066">
    <property type="entry name" value="RNF168"/>
    <property type="match status" value="1"/>
</dbReference>
<dbReference type="Gene3D" id="3.30.40.10">
    <property type="entry name" value="Zinc/RING finger domain, C3HC4 (zinc finger)"/>
    <property type="match status" value="1"/>
</dbReference>
<dbReference type="InterPro" id="IPR013083">
    <property type="entry name" value="Znf_RING/FYVE/PHD"/>
</dbReference>
<evidence type="ECO:0000256" key="11">
    <source>
        <dbReference type="HAMAP-Rule" id="MF_03066"/>
    </source>
</evidence>
<evidence type="ECO:0000256" key="10">
    <source>
        <dbReference type="ARBA" id="ARBA00023242"/>
    </source>
</evidence>
<dbReference type="GO" id="GO:0031491">
    <property type="term" value="F:nucleosome binding"/>
    <property type="evidence" value="ECO:0007669"/>
    <property type="project" value="TreeGrafter"/>
</dbReference>
<keyword evidence="3 11" id="KW-0479">Metal-binding</keyword>
<dbReference type="PROSITE" id="PS50089">
    <property type="entry name" value="ZF_RING_2"/>
    <property type="match status" value="1"/>
</dbReference>
<keyword evidence="2 11" id="KW-0808">Transferase</keyword>
<comment type="function">
    <text evidence="11">E3 ubiquitin-protein ligase required for accumulation of repair proteins to sites of DNA damage. Acts with UBE2N/UBC13 to amplify the RNF8-dependent histone ubiquitination. Recruited to sites of DNA damage at double-strand breaks (DSBs) by binding to ubiquitinated histone H2A and H2AX and amplifies the RNF8-dependent H2A ubiquitination, promoting the formation of 'Lys-63'-linked ubiquitin conjugates. This leads to concentrate ubiquitinated histones H2A and H2AX at DNA lesions to the threshold required for recruitment of TP53BP1 and BRCA1. Also recruited at DNA interstrand cross-links (ICLs) sites and promotes accumulation of 'Lys-63'-linked ubiquitination of histones H2A and H2AX, leading to recruitment of FAAP20 and Fanconi anemia (FA) complex, followed by interstrand cross-link repair. H2A ubiquitination also mediates the ATM-dependent transcriptional silencing at regions flanking DSBs in cis, a mechanism to avoid collision between transcription and repair intermediates. Also involved in class switch recombination in immune system, via its role in regulation of DSBs repair. Following DNA damage, promotes the ubiquitination and degradation of JMJD2A/KDM4A in collaboration with RNF8, leading to unmask H4K20me2 mark and promote the recruitment of TP53BP1 at DNA damage sites. Not able to initiate 'Lys-63'-linked ubiquitination in vitro; possibly due to partial occlusion of the UBE2N/UBC13-binding region. Catalyzes monoubiquitination of 'Lys-13' and 'Lys-15' of nucleosomal histone H2A (H2AK13Ub and H2AK15Ub, respectively).</text>
</comment>
<comment type="caution">
    <text evidence="11">Lacks conserved residue(s) required for the propagation of feature annotation.</text>
</comment>
<feature type="compositionally biased region" description="Basic and acidic residues" evidence="12">
    <location>
        <begin position="120"/>
        <end position="146"/>
    </location>
</feature>
<evidence type="ECO:0000313" key="16">
    <source>
        <dbReference type="Proteomes" id="UP000664940"/>
    </source>
</evidence>
<dbReference type="GO" id="GO:0000151">
    <property type="term" value="C:ubiquitin ligase complex"/>
    <property type="evidence" value="ECO:0007669"/>
    <property type="project" value="UniProtKB-UniRule"/>
</dbReference>
<dbReference type="AlphaFoldDB" id="A0A6J2L5H3"/>
<dbReference type="InterPro" id="IPR001841">
    <property type="entry name" value="Znf_RING"/>
</dbReference>
<feature type="compositionally biased region" description="Low complexity" evidence="12">
    <location>
        <begin position="547"/>
        <end position="564"/>
    </location>
</feature>
<feature type="region of interest" description="Disordered" evidence="12">
    <location>
        <begin position="372"/>
        <end position="395"/>
    </location>
</feature>
<reference evidence="17" key="2">
    <citation type="submission" date="2025-04" db="UniProtKB">
        <authorList>
            <consortium name="RefSeq"/>
        </authorList>
    </citation>
    <scope>IDENTIFICATION</scope>
    <source>
        <tissue evidence="17">Muscle</tissue>
    </source>
</reference>
<evidence type="ECO:0000256" key="6">
    <source>
        <dbReference type="ARBA" id="ARBA00022786"/>
    </source>
</evidence>
<feature type="compositionally biased region" description="Basic and acidic residues" evidence="12">
    <location>
        <begin position="372"/>
        <end position="389"/>
    </location>
</feature>
<dbReference type="GeneID" id="114490992"/>
<keyword evidence="10 11" id="KW-0539">Nucleus</keyword>
<keyword evidence="11" id="KW-0832">Ubl conjugation</keyword>
<sequence>MAVPKDAIPSLSECQCGICMEILIEPVTLPCNHTVCNACFQLTVEKASLCCPFCRRRVSSWTRYHARRNSLINKELWEIIKKHYPKECKIRASGQGSEEIVDDCRPVHLLSKPGELRREYEEEKSKVEAERRANEEEENKASEEYIQKLLAEEEEEEKRQAEQRRREMEEQLKSDEELARKLSITINHFCDGKVLASPMNSRKSDPVTSKLQKKSKNKQTSAGDIEKYLSPKSPFGSASQSEVVQESKKCSMSKETDGSDVKSPMWQEIEEDMPTLSPQLCLEIQEQDAKSLIESPMPQLCASGTEWCLEEVKMKPSNHDKVLCVTNYGGPKASVPCSGEAEVKPCGKPENGCTIVDVTQIIENNTIETENEESRLQISKEDISKRKNQEPLSETVRDPCFSAKRRKMFPASSSEQEETEISFTQKLLDLEHLLFERHKQEEQDRLFALQIQKEVDKEQMKPNRQKGSPDEYQLRATPSPPDKLLNRQRNNSKDRDFKGQTDVEYSKPQQVPKNEHWQPSFKIQLKHSVNVNGRRKPNSSGDHCNVSKSAHSLQSSKSQKSIFQMFQRYTE</sequence>
<evidence type="ECO:0000256" key="12">
    <source>
        <dbReference type="SAM" id="MobiDB-lite"/>
    </source>
</evidence>
<dbReference type="PANTHER" id="PTHR23328:SF1">
    <property type="entry name" value="E3 UBIQUITIN-PROTEIN LIGASE RNF168"/>
    <property type="match status" value="1"/>
</dbReference>
<dbReference type="GO" id="GO:0043130">
    <property type="term" value="F:ubiquitin binding"/>
    <property type="evidence" value="ECO:0007669"/>
    <property type="project" value="UniProtKB-UniRule"/>
</dbReference>
<dbReference type="GO" id="GO:0010212">
    <property type="term" value="P:response to ionizing radiation"/>
    <property type="evidence" value="ECO:0007669"/>
    <property type="project" value="UniProtKB-UniRule"/>
</dbReference>
<dbReference type="RefSeq" id="XP_028360935.1">
    <property type="nucleotide sequence ID" value="XM_028505134.2"/>
</dbReference>
<dbReference type="SUPFAM" id="SSF57850">
    <property type="entry name" value="RING/U-box"/>
    <property type="match status" value="1"/>
</dbReference>
<name>A0A6J2L5H3_9CHIR</name>
<comment type="catalytic activity">
    <reaction evidence="1 11">
        <text>S-ubiquitinyl-[E2 ubiquitin-conjugating enzyme]-L-cysteine + [acceptor protein]-L-lysine = [E2 ubiquitin-conjugating enzyme]-L-cysteine + N(6)-ubiquitinyl-[acceptor protein]-L-lysine.</text>
        <dbReference type="EC" id="2.3.2.27"/>
    </reaction>
</comment>
<proteinExistence type="inferred from homology"/>
<evidence type="ECO:0000259" key="13">
    <source>
        <dbReference type="PROSITE" id="PS50089"/>
    </source>
</evidence>
<dbReference type="EC" id="2.3.2.27" evidence="11"/>
<dbReference type="FunFam" id="3.30.40.10:FF:000466">
    <property type="entry name" value="E3 ubiquitin-protein ligase RNF168"/>
    <property type="match status" value="1"/>
</dbReference>
<dbReference type="GO" id="GO:0016567">
    <property type="term" value="P:protein ubiquitination"/>
    <property type="evidence" value="ECO:0007669"/>
    <property type="project" value="UniProtKB-UniRule"/>
</dbReference>